<dbReference type="InterPro" id="IPR053007">
    <property type="entry name" value="CYP450_monoxygenase_sec-met"/>
</dbReference>
<dbReference type="AlphaFoldDB" id="A0AAD9SEL0"/>
<keyword evidence="5" id="KW-1185">Reference proteome</keyword>
<dbReference type="Proteomes" id="UP001265746">
    <property type="component" value="Unassembled WGS sequence"/>
</dbReference>
<protein>
    <submittedName>
        <fullName evidence="4">Uncharacterized protein</fullName>
    </submittedName>
</protein>
<organism evidence="4 5">
    <name type="scientific">Phomopsis amygdali</name>
    <name type="common">Fusicoccum amygdali</name>
    <dbReference type="NCBI Taxonomy" id="1214568"/>
    <lineage>
        <taxon>Eukaryota</taxon>
        <taxon>Fungi</taxon>
        <taxon>Dikarya</taxon>
        <taxon>Ascomycota</taxon>
        <taxon>Pezizomycotina</taxon>
        <taxon>Sordariomycetes</taxon>
        <taxon>Sordariomycetidae</taxon>
        <taxon>Diaporthales</taxon>
        <taxon>Diaporthaceae</taxon>
        <taxon>Diaporthe</taxon>
    </lineage>
</organism>
<evidence type="ECO:0000256" key="1">
    <source>
        <dbReference type="ARBA" id="ARBA00022723"/>
    </source>
</evidence>
<keyword evidence="1 3" id="KW-0479">Metal-binding</keyword>
<dbReference type="PANTHER" id="PTHR47582:SF1">
    <property type="entry name" value="P450, PUTATIVE (EUROFUNG)-RELATED"/>
    <property type="match status" value="1"/>
</dbReference>
<dbReference type="GO" id="GO:0005506">
    <property type="term" value="F:iron ion binding"/>
    <property type="evidence" value="ECO:0007669"/>
    <property type="project" value="InterPro"/>
</dbReference>
<keyword evidence="3" id="KW-0349">Heme</keyword>
<dbReference type="PANTHER" id="PTHR47582">
    <property type="entry name" value="P450, PUTATIVE (EUROFUNG)-RELATED"/>
    <property type="match status" value="1"/>
</dbReference>
<name>A0AAD9SEL0_PHOAM</name>
<keyword evidence="3" id="KW-0560">Oxidoreductase</keyword>
<dbReference type="SUPFAM" id="SSF48264">
    <property type="entry name" value="Cytochrome P450"/>
    <property type="match status" value="1"/>
</dbReference>
<dbReference type="InterPro" id="IPR036396">
    <property type="entry name" value="Cyt_P450_sf"/>
</dbReference>
<dbReference type="Gene3D" id="1.10.630.10">
    <property type="entry name" value="Cytochrome P450"/>
    <property type="match status" value="1"/>
</dbReference>
<sequence length="264" mass="29328">MLRQYGFTIDDMSVNCVVCLRVLWGLLRFTQSESEPLAVETLIPFISPAISMWRRSPNYWNGPQSPEAGTNHLFCARDGANGGDDHGRQEESFTPPSSRVILEDHLLDGRFLLKKDNILLIPGVVQHQDRTVWGEDVDVFSHKRFVGGQGGSKGGRRLNPVAFRGFGGGSTLCPGRHFAATEIMAFAALFVLRFDARPASGVRWSIPTVENTNMATSIHQPDHDVEIEVRLLGNERVRWEVKLSESNKPMEVSAEDVAAIKTTV</sequence>
<keyword evidence="3" id="KW-0503">Monooxygenase</keyword>
<evidence type="ECO:0000313" key="5">
    <source>
        <dbReference type="Proteomes" id="UP001265746"/>
    </source>
</evidence>
<reference evidence="4" key="1">
    <citation type="submission" date="2023-06" db="EMBL/GenBank/DDBJ databases">
        <authorList>
            <person name="Noh H."/>
        </authorList>
    </citation>
    <scope>NUCLEOTIDE SEQUENCE</scope>
    <source>
        <strain evidence="4">DUCC20226</strain>
    </source>
</reference>
<dbReference type="EMBL" id="JAUJFL010000004">
    <property type="protein sequence ID" value="KAK2605419.1"/>
    <property type="molecule type" value="Genomic_DNA"/>
</dbReference>
<dbReference type="GO" id="GO:0016705">
    <property type="term" value="F:oxidoreductase activity, acting on paired donors, with incorporation or reduction of molecular oxygen"/>
    <property type="evidence" value="ECO:0007669"/>
    <property type="project" value="InterPro"/>
</dbReference>
<dbReference type="PROSITE" id="PS00086">
    <property type="entry name" value="CYTOCHROME_P450"/>
    <property type="match status" value="1"/>
</dbReference>
<evidence type="ECO:0000256" key="2">
    <source>
        <dbReference type="ARBA" id="ARBA00023004"/>
    </source>
</evidence>
<dbReference type="GO" id="GO:0004497">
    <property type="term" value="F:monooxygenase activity"/>
    <property type="evidence" value="ECO:0007669"/>
    <property type="project" value="UniProtKB-KW"/>
</dbReference>
<comment type="similarity">
    <text evidence="3">Belongs to the cytochrome P450 family.</text>
</comment>
<gene>
    <name evidence="4" type="ORF">N8I77_008256</name>
</gene>
<dbReference type="GO" id="GO:0020037">
    <property type="term" value="F:heme binding"/>
    <property type="evidence" value="ECO:0007669"/>
    <property type="project" value="InterPro"/>
</dbReference>
<accession>A0AAD9SEL0</accession>
<dbReference type="InterPro" id="IPR001128">
    <property type="entry name" value="Cyt_P450"/>
</dbReference>
<comment type="caution">
    <text evidence="4">The sequence shown here is derived from an EMBL/GenBank/DDBJ whole genome shotgun (WGS) entry which is preliminary data.</text>
</comment>
<dbReference type="Pfam" id="PF00067">
    <property type="entry name" value="p450"/>
    <property type="match status" value="1"/>
</dbReference>
<evidence type="ECO:0000256" key="3">
    <source>
        <dbReference type="RuleBase" id="RU000461"/>
    </source>
</evidence>
<keyword evidence="2 3" id="KW-0408">Iron</keyword>
<dbReference type="InterPro" id="IPR017972">
    <property type="entry name" value="Cyt_P450_CS"/>
</dbReference>
<proteinExistence type="inferred from homology"/>
<evidence type="ECO:0000313" key="4">
    <source>
        <dbReference type="EMBL" id="KAK2605419.1"/>
    </source>
</evidence>